<dbReference type="EMBL" id="UYRU01044711">
    <property type="protein sequence ID" value="VDK87494.1"/>
    <property type="molecule type" value="Genomic_DNA"/>
</dbReference>
<dbReference type="Pfam" id="PF05450">
    <property type="entry name" value="Nicastrin"/>
    <property type="match status" value="1"/>
</dbReference>
<keyword evidence="4" id="KW-0812">Transmembrane</keyword>
<protein>
    <recommendedName>
        <fullName evidence="3">Nicastrin</fullName>
    </recommendedName>
</protein>
<feature type="domain" description="Nicastrin small lobe" evidence="10">
    <location>
        <begin position="72"/>
        <end position="244"/>
    </location>
</feature>
<dbReference type="InterPro" id="IPR008710">
    <property type="entry name" value="Nicastrin"/>
</dbReference>
<keyword evidence="9" id="KW-0325">Glycoprotein</keyword>
<keyword evidence="7" id="KW-1133">Transmembrane helix</keyword>
<keyword evidence="5" id="KW-0732">Signal</keyword>
<evidence type="ECO:0000256" key="8">
    <source>
        <dbReference type="ARBA" id="ARBA00023136"/>
    </source>
</evidence>
<dbReference type="GO" id="GO:0016485">
    <property type="term" value="P:protein processing"/>
    <property type="evidence" value="ECO:0007669"/>
    <property type="project" value="InterPro"/>
</dbReference>
<dbReference type="PANTHER" id="PTHR21092:SF0">
    <property type="entry name" value="NICASTRIN"/>
    <property type="match status" value="1"/>
</dbReference>
<dbReference type="PANTHER" id="PTHR21092">
    <property type="entry name" value="NICASTRIN"/>
    <property type="match status" value="1"/>
</dbReference>
<evidence type="ECO:0000313" key="12">
    <source>
        <dbReference type="Proteomes" id="UP000281553"/>
    </source>
</evidence>
<evidence type="ECO:0000256" key="6">
    <source>
        <dbReference type="ARBA" id="ARBA00022976"/>
    </source>
</evidence>
<dbReference type="InterPro" id="IPR041084">
    <property type="entry name" value="Ncstrn_small"/>
</dbReference>
<evidence type="ECO:0000313" key="11">
    <source>
        <dbReference type="EMBL" id="VDK87494.1"/>
    </source>
</evidence>
<dbReference type="GO" id="GO:0005886">
    <property type="term" value="C:plasma membrane"/>
    <property type="evidence" value="ECO:0007669"/>
    <property type="project" value="UniProtKB-ARBA"/>
</dbReference>
<sequence length="393" mass="44425">MINTLNHELGPDGDPAWCVAWTAPSCAMTFSNSPPQLISGDIPSKYGCPMEDWIWEAVEIYQYIPQTNVSYCSRILSYGGQAGCSSKYPSSLGPILVADEHNNLPEALSTITAEHIIAIPYRLFLNRSLVSQLRDSRNVAGLVVFAPESLDNVEIQNTEFSENSFCPNGAYNFYKNKTFECELTPKWNPTASDYATISWPFPVVLILDKDNYIWNKTLDCYQRFNVNSTDDTRCSMEIRNFMSGINSSQTCYYREHLLTYRLEQPTEFCSQIGGVNFMVRAIDKPPVDENKHRLPNSALLNYNLKKDVLFAFLDNEAYDFTGSQRLLFDLANTRIAVRSGAPFTIESIESVLEISAVGLPDSKANVYTYFLISDPEISQEVRVRSCHLIFNTL</sequence>
<name>A0A3P6VC71_DIBLA</name>
<evidence type="ECO:0000256" key="5">
    <source>
        <dbReference type="ARBA" id="ARBA00022729"/>
    </source>
</evidence>
<organism evidence="11 12">
    <name type="scientific">Dibothriocephalus latus</name>
    <name type="common">Fish tapeworm</name>
    <name type="synonym">Diphyllobothrium latum</name>
    <dbReference type="NCBI Taxonomy" id="60516"/>
    <lineage>
        <taxon>Eukaryota</taxon>
        <taxon>Metazoa</taxon>
        <taxon>Spiralia</taxon>
        <taxon>Lophotrochozoa</taxon>
        <taxon>Platyhelminthes</taxon>
        <taxon>Cestoda</taxon>
        <taxon>Eucestoda</taxon>
        <taxon>Diphyllobothriidea</taxon>
        <taxon>Diphyllobothriidae</taxon>
        <taxon>Dibothriocephalus</taxon>
    </lineage>
</organism>
<comment type="similarity">
    <text evidence="2">Belongs to the nicastrin family.</text>
</comment>
<evidence type="ECO:0000256" key="4">
    <source>
        <dbReference type="ARBA" id="ARBA00022692"/>
    </source>
</evidence>
<evidence type="ECO:0000256" key="2">
    <source>
        <dbReference type="ARBA" id="ARBA00007717"/>
    </source>
</evidence>
<accession>A0A3P6VC71</accession>
<comment type="subcellular location">
    <subcellularLocation>
        <location evidence="1">Membrane</location>
        <topology evidence="1">Single-pass type I membrane protein</topology>
    </subcellularLocation>
</comment>
<dbReference type="Pfam" id="PF18266">
    <property type="entry name" value="Ncstrn_small"/>
    <property type="match status" value="1"/>
</dbReference>
<reference evidence="11 12" key="1">
    <citation type="submission" date="2018-11" db="EMBL/GenBank/DDBJ databases">
        <authorList>
            <consortium name="Pathogen Informatics"/>
        </authorList>
    </citation>
    <scope>NUCLEOTIDE SEQUENCE [LARGE SCALE GENOMIC DNA]</scope>
</reference>
<dbReference type="OrthoDB" id="755951at2759"/>
<proteinExistence type="inferred from homology"/>
<evidence type="ECO:0000259" key="10">
    <source>
        <dbReference type="Pfam" id="PF18266"/>
    </source>
</evidence>
<evidence type="ECO:0000256" key="9">
    <source>
        <dbReference type="ARBA" id="ARBA00023180"/>
    </source>
</evidence>
<keyword evidence="8" id="KW-0472">Membrane</keyword>
<keyword evidence="12" id="KW-1185">Reference proteome</keyword>
<gene>
    <name evidence="11" type="ORF">DILT_LOCUS4030</name>
</gene>
<dbReference type="GO" id="GO:0007219">
    <property type="term" value="P:Notch signaling pathway"/>
    <property type="evidence" value="ECO:0007669"/>
    <property type="project" value="UniProtKB-KW"/>
</dbReference>
<evidence type="ECO:0000256" key="7">
    <source>
        <dbReference type="ARBA" id="ARBA00022989"/>
    </source>
</evidence>
<dbReference type="AlphaFoldDB" id="A0A3P6VC71"/>
<keyword evidence="6" id="KW-0914">Notch signaling pathway</keyword>
<dbReference type="Proteomes" id="UP000281553">
    <property type="component" value="Unassembled WGS sequence"/>
</dbReference>
<evidence type="ECO:0000256" key="3">
    <source>
        <dbReference type="ARBA" id="ARBA00015303"/>
    </source>
</evidence>
<evidence type="ECO:0000256" key="1">
    <source>
        <dbReference type="ARBA" id="ARBA00004479"/>
    </source>
</evidence>